<evidence type="ECO:0000256" key="1">
    <source>
        <dbReference type="SAM" id="MobiDB-lite"/>
    </source>
</evidence>
<evidence type="ECO:0000313" key="3">
    <source>
        <dbReference type="Proteomes" id="UP001202328"/>
    </source>
</evidence>
<comment type="caution">
    <text evidence="2">The sequence shown here is derived from an EMBL/GenBank/DDBJ whole genome shotgun (WGS) entry which is preliminary data.</text>
</comment>
<dbReference type="EMBL" id="JAJJMB010011750">
    <property type="protein sequence ID" value="KAI3900060.1"/>
    <property type="molecule type" value="Genomic_DNA"/>
</dbReference>
<organism evidence="2 3">
    <name type="scientific">Papaver atlanticum</name>
    <dbReference type="NCBI Taxonomy" id="357466"/>
    <lineage>
        <taxon>Eukaryota</taxon>
        <taxon>Viridiplantae</taxon>
        <taxon>Streptophyta</taxon>
        <taxon>Embryophyta</taxon>
        <taxon>Tracheophyta</taxon>
        <taxon>Spermatophyta</taxon>
        <taxon>Magnoliopsida</taxon>
        <taxon>Ranunculales</taxon>
        <taxon>Papaveraceae</taxon>
        <taxon>Papaveroideae</taxon>
        <taxon>Papaver</taxon>
    </lineage>
</organism>
<keyword evidence="3" id="KW-1185">Reference proteome</keyword>
<gene>
    <name evidence="2" type="ORF">MKW98_000960</name>
</gene>
<feature type="region of interest" description="Disordered" evidence="1">
    <location>
        <begin position="1"/>
        <end position="56"/>
    </location>
</feature>
<feature type="compositionally biased region" description="Polar residues" evidence="1">
    <location>
        <begin position="25"/>
        <end position="35"/>
    </location>
</feature>
<evidence type="ECO:0000313" key="2">
    <source>
        <dbReference type="EMBL" id="KAI3900060.1"/>
    </source>
</evidence>
<feature type="region of interest" description="Disordered" evidence="1">
    <location>
        <begin position="72"/>
        <end position="93"/>
    </location>
</feature>
<protein>
    <submittedName>
        <fullName evidence="2">Uncharacterized protein</fullName>
    </submittedName>
</protein>
<accession>A0AAD4SF43</accession>
<sequence length="134" mass="14550">MERPVGECSRLGESEGRNRQRKHGSQQQFLSSSPTAYPPTTHEGPTAPPGESDDKGIFSTLAAGAVASGFGGCHSREGQYPPPPRAYPGYPYGHPPVGYPQQVTHHHEVIQVLMDMLHLMQCMDLIRVAVALAF</sequence>
<name>A0AAD4SF43_9MAGN</name>
<proteinExistence type="predicted"/>
<feature type="compositionally biased region" description="Basic and acidic residues" evidence="1">
    <location>
        <begin position="1"/>
        <end position="18"/>
    </location>
</feature>
<reference evidence="2" key="1">
    <citation type="submission" date="2022-04" db="EMBL/GenBank/DDBJ databases">
        <title>A functionally conserved STORR gene fusion in Papaver species that diverged 16.8 million years ago.</title>
        <authorList>
            <person name="Catania T."/>
        </authorList>
    </citation>
    <scope>NUCLEOTIDE SEQUENCE</scope>
    <source>
        <strain evidence="2">S-188037</strain>
    </source>
</reference>
<dbReference type="Proteomes" id="UP001202328">
    <property type="component" value="Unassembled WGS sequence"/>
</dbReference>
<dbReference type="AlphaFoldDB" id="A0AAD4SF43"/>